<protein>
    <submittedName>
        <fullName evidence="4">Related to ketoreductase</fullName>
    </submittedName>
</protein>
<accession>A0A1E1KFR1</accession>
<dbReference type="PROSITE" id="PS00061">
    <property type="entry name" value="ADH_SHORT"/>
    <property type="match status" value="1"/>
</dbReference>
<dbReference type="SUPFAM" id="SSF51735">
    <property type="entry name" value="NAD(P)-binding Rossmann-fold domains"/>
    <property type="match status" value="1"/>
</dbReference>
<name>A0A1E1KFR1_9HELO</name>
<dbReference type="Gene3D" id="3.40.50.720">
    <property type="entry name" value="NAD(P)-binding Rossmann-like Domain"/>
    <property type="match status" value="1"/>
</dbReference>
<dbReference type="PANTHER" id="PTHR43544">
    <property type="entry name" value="SHORT-CHAIN DEHYDROGENASE/REDUCTASE"/>
    <property type="match status" value="1"/>
</dbReference>
<dbReference type="InterPro" id="IPR002347">
    <property type="entry name" value="SDR_fam"/>
</dbReference>
<comment type="caution">
    <text evidence="4">The sequence shown here is derived from an EMBL/GenBank/DDBJ whole genome shotgun (WGS) entry which is preliminary data.</text>
</comment>
<organism evidence="4 5">
    <name type="scientific">Rhynchosporium graminicola</name>
    <dbReference type="NCBI Taxonomy" id="2792576"/>
    <lineage>
        <taxon>Eukaryota</taxon>
        <taxon>Fungi</taxon>
        <taxon>Dikarya</taxon>
        <taxon>Ascomycota</taxon>
        <taxon>Pezizomycotina</taxon>
        <taxon>Leotiomycetes</taxon>
        <taxon>Helotiales</taxon>
        <taxon>Ploettnerulaceae</taxon>
        <taxon>Rhynchosporium</taxon>
    </lineage>
</organism>
<dbReference type="Proteomes" id="UP000178129">
    <property type="component" value="Unassembled WGS sequence"/>
</dbReference>
<dbReference type="GO" id="GO:0005737">
    <property type="term" value="C:cytoplasm"/>
    <property type="evidence" value="ECO:0007669"/>
    <property type="project" value="TreeGrafter"/>
</dbReference>
<evidence type="ECO:0000256" key="2">
    <source>
        <dbReference type="ARBA" id="ARBA00022857"/>
    </source>
</evidence>
<dbReference type="InterPro" id="IPR020904">
    <property type="entry name" value="Sc_DH/Rdtase_CS"/>
</dbReference>
<comment type="similarity">
    <text evidence="1">Belongs to the short-chain dehydrogenases/reductases (SDR) family.</text>
</comment>
<keyword evidence="5" id="KW-1185">Reference proteome</keyword>
<dbReference type="EMBL" id="FJUW01000012">
    <property type="protein sequence ID" value="CZS96893.1"/>
    <property type="molecule type" value="Genomic_DNA"/>
</dbReference>
<reference evidence="5" key="1">
    <citation type="submission" date="2016-03" db="EMBL/GenBank/DDBJ databases">
        <authorList>
            <person name="Ploux O."/>
        </authorList>
    </citation>
    <scope>NUCLEOTIDE SEQUENCE [LARGE SCALE GENOMIC DNA]</scope>
    <source>
        <strain evidence="5">UK7</strain>
    </source>
</reference>
<dbReference type="GO" id="GO:0016491">
    <property type="term" value="F:oxidoreductase activity"/>
    <property type="evidence" value="ECO:0007669"/>
    <property type="project" value="UniProtKB-KW"/>
</dbReference>
<gene>
    <name evidence="4" type="ORF">RCO7_02649</name>
</gene>
<evidence type="ECO:0000313" key="5">
    <source>
        <dbReference type="Proteomes" id="UP000178129"/>
    </source>
</evidence>
<sequence length="273" mass="29149">MQVLPIVTQQVLDNFIVWTQTIEVHNSSLFQSTATKTQDQLESLLALIPLNVWPNTTIVAAVRDTSAATKSLSSIPVGKGSKVIIVKLDATIDSDPAAAVQELKTKHNITKIDILLSNAGLLDTIAPVLATTPETVRRHYEVNTIGPLTLIQAFMPILLASPSPRFLVITSSIGSIADMEKLPVPFFAYGISKAATNYLVRKIAFESPKIVSAAFNSGWVQTEMGTTAALGVGMTEAPMTLETSVEGMVNLIDGASIEKTGTFTAVSGEPTPW</sequence>
<dbReference type="Pfam" id="PF00106">
    <property type="entry name" value="adh_short"/>
    <property type="match status" value="1"/>
</dbReference>
<dbReference type="PANTHER" id="PTHR43544:SF7">
    <property type="entry name" value="NADB-LER2"/>
    <property type="match status" value="1"/>
</dbReference>
<dbReference type="InterPro" id="IPR036291">
    <property type="entry name" value="NAD(P)-bd_dom_sf"/>
</dbReference>
<dbReference type="InParanoid" id="A0A1E1KFR1"/>
<keyword evidence="3" id="KW-0560">Oxidoreductase</keyword>
<dbReference type="InterPro" id="IPR051468">
    <property type="entry name" value="Fungal_SecMetab_SDRs"/>
</dbReference>
<evidence type="ECO:0000256" key="1">
    <source>
        <dbReference type="ARBA" id="ARBA00006484"/>
    </source>
</evidence>
<evidence type="ECO:0000256" key="3">
    <source>
        <dbReference type="ARBA" id="ARBA00023002"/>
    </source>
</evidence>
<dbReference type="FunCoup" id="A0A1E1KFR1">
    <property type="interactions" value="84"/>
</dbReference>
<keyword evidence="2" id="KW-0521">NADP</keyword>
<proteinExistence type="inferred from homology"/>
<dbReference type="AlphaFoldDB" id="A0A1E1KFR1"/>
<evidence type="ECO:0000313" key="4">
    <source>
        <dbReference type="EMBL" id="CZS96893.1"/>
    </source>
</evidence>